<name>A0ABD6QLK1_MYCFO</name>
<dbReference type="AlphaFoldDB" id="A0ABD6QLK1"/>
<evidence type="ECO:0000313" key="2">
    <source>
        <dbReference type="Proteomes" id="UP000187001"/>
    </source>
</evidence>
<sequence length="135" mass="13925">MANALYDKGREKFLTGAINWSSDTIKAVLVDAADYTVNLSTHEFLSDITAGGRVATSAAFSAKTTTAGVADAADITFTAVSGDPSEALVIYKDTGSAATSPLIAYLDTATGLPVTPNGGDITVTWDNGSNKIFKL</sequence>
<evidence type="ECO:0000313" key="1">
    <source>
        <dbReference type="EMBL" id="OMC44734.1"/>
    </source>
</evidence>
<accession>A0ABD6QLK1</accession>
<organism evidence="1 2">
    <name type="scientific">Mycolicibacterium fortuitum</name>
    <name type="common">Mycobacterium fortuitum</name>
    <dbReference type="NCBI Taxonomy" id="1766"/>
    <lineage>
        <taxon>Bacteria</taxon>
        <taxon>Bacillati</taxon>
        <taxon>Actinomycetota</taxon>
        <taxon>Actinomycetes</taxon>
        <taxon>Mycobacteriales</taxon>
        <taxon>Mycobacteriaceae</taxon>
        <taxon>Mycolicibacterium</taxon>
    </lineage>
</organism>
<dbReference type="Proteomes" id="UP000187001">
    <property type="component" value="Unassembled WGS sequence"/>
</dbReference>
<dbReference type="EMBL" id="MBER01000071">
    <property type="protein sequence ID" value="OMC44734.1"/>
    <property type="molecule type" value="Genomic_DNA"/>
</dbReference>
<gene>
    <name evidence="1" type="ORF">A5742_27505</name>
</gene>
<dbReference type="RefSeq" id="WP_076205476.1">
    <property type="nucleotide sequence ID" value="NZ_MBER01000071.1"/>
</dbReference>
<proteinExistence type="predicted"/>
<protein>
    <submittedName>
        <fullName evidence="1">Uncharacterized protein</fullName>
    </submittedName>
</protein>
<reference evidence="1 2" key="1">
    <citation type="submission" date="2016-07" db="EMBL/GenBank/DDBJ databases">
        <authorList>
            <person name="Sutton G."/>
            <person name="Brinkac L."/>
            <person name="Sanka R."/>
            <person name="Adams M."/>
            <person name="Lau E."/>
            <person name="Kumar A."/>
            <person name="Macaden R."/>
        </authorList>
    </citation>
    <scope>NUCLEOTIDE SEQUENCE [LARGE SCALE GENOMIC DNA]</scope>
    <source>
        <strain evidence="1 2">GA-0871</strain>
    </source>
</reference>
<comment type="caution">
    <text evidence="1">The sequence shown here is derived from an EMBL/GenBank/DDBJ whole genome shotgun (WGS) entry which is preliminary data.</text>
</comment>